<feature type="transmembrane region" description="Helical" evidence="11">
    <location>
        <begin position="34"/>
        <end position="53"/>
    </location>
</feature>
<keyword evidence="6" id="KW-0813">Transport</keyword>
<comment type="similarity">
    <text evidence="9 11">Belongs to the fluoride channel Fluc/FEX (TC 1.A.43) family.</text>
</comment>
<keyword evidence="4 11" id="KW-0812">Transmembrane</keyword>
<keyword evidence="7 11" id="KW-0472">Membrane</keyword>
<protein>
    <recommendedName>
        <fullName evidence="11">Fluoride-specific ion channel</fullName>
    </recommendedName>
</protein>
<evidence type="ECO:0000256" key="11">
    <source>
        <dbReference type="RuleBase" id="RU004340"/>
    </source>
</evidence>
<evidence type="ECO:0000256" key="6">
    <source>
        <dbReference type="ARBA" id="ARBA00023065"/>
    </source>
</evidence>
<evidence type="ECO:0000256" key="2">
    <source>
        <dbReference type="ARBA" id="ARBA00022475"/>
    </source>
</evidence>
<keyword evidence="3" id="KW-0997">Cell inner membrane</keyword>
<dbReference type="GO" id="GO:0034220">
    <property type="term" value="P:monoatomic ion transmembrane transport"/>
    <property type="evidence" value="ECO:0007669"/>
    <property type="project" value="UniProtKB-KW"/>
</dbReference>
<evidence type="ECO:0000256" key="4">
    <source>
        <dbReference type="ARBA" id="ARBA00022692"/>
    </source>
</evidence>
<dbReference type="InterPro" id="IPR003691">
    <property type="entry name" value="FluC"/>
</dbReference>
<dbReference type="GO" id="GO:0005886">
    <property type="term" value="C:plasma membrane"/>
    <property type="evidence" value="ECO:0007669"/>
    <property type="project" value="UniProtKB-SubCell"/>
</dbReference>
<accession>A0A1H9IP33</accession>
<name>A0A1H9IP33_9SPIR</name>
<keyword evidence="8" id="KW-0407">Ion channel</keyword>
<evidence type="ECO:0000256" key="9">
    <source>
        <dbReference type="ARBA" id="ARBA00035120"/>
    </source>
</evidence>
<evidence type="ECO:0000256" key="8">
    <source>
        <dbReference type="ARBA" id="ARBA00023303"/>
    </source>
</evidence>
<organism evidence="12 13">
    <name type="scientific">Treponema bryantii</name>
    <dbReference type="NCBI Taxonomy" id="163"/>
    <lineage>
        <taxon>Bacteria</taxon>
        <taxon>Pseudomonadati</taxon>
        <taxon>Spirochaetota</taxon>
        <taxon>Spirochaetia</taxon>
        <taxon>Spirochaetales</taxon>
        <taxon>Treponemataceae</taxon>
        <taxon>Treponema</taxon>
    </lineage>
</organism>
<evidence type="ECO:0000313" key="12">
    <source>
        <dbReference type="EMBL" id="SEQ76267.1"/>
    </source>
</evidence>
<dbReference type="EMBL" id="FOFU01000010">
    <property type="protein sequence ID" value="SEQ76267.1"/>
    <property type="molecule type" value="Genomic_DNA"/>
</dbReference>
<evidence type="ECO:0000313" key="13">
    <source>
        <dbReference type="Proteomes" id="UP000182360"/>
    </source>
</evidence>
<dbReference type="AlphaFoldDB" id="A0A1H9IP33"/>
<dbReference type="Pfam" id="PF02537">
    <property type="entry name" value="CRCB"/>
    <property type="match status" value="1"/>
</dbReference>
<comment type="catalytic activity">
    <reaction evidence="10">
        <text>fluoride(in) = fluoride(out)</text>
        <dbReference type="Rhea" id="RHEA:76159"/>
        <dbReference type="ChEBI" id="CHEBI:17051"/>
    </reaction>
    <physiologicalReaction direction="left-to-right" evidence="10">
        <dbReference type="Rhea" id="RHEA:76160"/>
    </physiologicalReaction>
</comment>
<evidence type="ECO:0000256" key="1">
    <source>
        <dbReference type="ARBA" id="ARBA00004651"/>
    </source>
</evidence>
<evidence type="ECO:0000256" key="7">
    <source>
        <dbReference type="ARBA" id="ARBA00023136"/>
    </source>
</evidence>
<reference evidence="12 13" key="1">
    <citation type="submission" date="2016-10" db="EMBL/GenBank/DDBJ databases">
        <authorList>
            <person name="de Groot N.N."/>
        </authorList>
    </citation>
    <scope>NUCLEOTIDE SEQUENCE [LARGE SCALE GENOMIC DNA]</scope>
    <source>
        <strain evidence="12 13">B25</strain>
    </source>
</reference>
<keyword evidence="13" id="KW-1185">Reference proteome</keyword>
<proteinExistence type="inferred from homology"/>
<evidence type="ECO:0000256" key="5">
    <source>
        <dbReference type="ARBA" id="ARBA00022989"/>
    </source>
</evidence>
<keyword evidence="2" id="KW-1003">Cell membrane</keyword>
<comment type="subcellular location">
    <subcellularLocation>
        <location evidence="1">Cell membrane</location>
        <topology evidence="1">Multi-pass membrane protein</topology>
    </subcellularLocation>
</comment>
<comment type="function">
    <text evidence="11">Important for reducing fluoride concentration in the cell, thus reducing its toxicity.</text>
</comment>
<sequence length="55" mass="5851">MIDCLAVALGGAIGSVLRYLIGLLPLKEQTLFPIKTFAINVLDCFIIGLIAAFSL</sequence>
<evidence type="ECO:0000256" key="3">
    <source>
        <dbReference type="ARBA" id="ARBA00022519"/>
    </source>
</evidence>
<gene>
    <name evidence="12" type="ORF">SAMN04487977_11049</name>
</gene>
<keyword evidence="6" id="KW-0406">Ion transport</keyword>
<keyword evidence="5 11" id="KW-1133">Transmembrane helix</keyword>
<evidence type="ECO:0000256" key="10">
    <source>
        <dbReference type="ARBA" id="ARBA00035585"/>
    </source>
</evidence>
<dbReference type="Proteomes" id="UP000182360">
    <property type="component" value="Unassembled WGS sequence"/>
</dbReference>
<comment type="caution">
    <text evidence="11">Lacks conserved residue(s) required for the propagation of feature annotation.</text>
</comment>